<dbReference type="GO" id="GO:0003676">
    <property type="term" value="F:nucleic acid binding"/>
    <property type="evidence" value="ECO:0007669"/>
    <property type="project" value="UniProtKB-UniRule"/>
</dbReference>
<evidence type="ECO:0000313" key="5">
    <source>
        <dbReference type="Proteomes" id="UP000287176"/>
    </source>
</evidence>
<dbReference type="EMBL" id="QNZI01000131">
    <property type="protein sequence ID" value="RTZ84910.1"/>
    <property type="molecule type" value="Genomic_DNA"/>
</dbReference>
<dbReference type="SMART" id="SM00393">
    <property type="entry name" value="R3H"/>
    <property type="match status" value="1"/>
</dbReference>
<gene>
    <name evidence="3" type="ORF">DSY94_04965</name>
    <name evidence="2" type="ORF">DSY97_02045</name>
</gene>
<evidence type="ECO:0000313" key="2">
    <source>
        <dbReference type="EMBL" id="RTZ81012.1"/>
    </source>
</evidence>
<evidence type="ECO:0000313" key="3">
    <source>
        <dbReference type="EMBL" id="RTZ84910.1"/>
    </source>
</evidence>
<name>A0A432GNF1_9DELT</name>
<dbReference type="CDD" id="cd02325">
    <property type="entry name" value="R3H"/>
    <property type="match status" value="1"/>
</dbReference>
<dbReference type="Pfam" id="PF01424">
    <property type="entry name" value="R3H"/>
    <property type="match status" value="1"/>
</dbReference>
<evidence type="ECO:0000313" key="4">
    <source>
        <dbReference type="Proteomes" id="UP000286801"/>
    </source>
</evidence>
<dbReference type="EMBL" id="QNZL01000053">
    <property type="protein sequence ID" value="RTZ81012.1"/>
    <property type="molecule type" value="Genomic_DNA"/>
</dbReference>
<evidence type="ECO:0000259" key="1">
    <source>
        <dbReference type="PROSITE" id="PS51061"/>
    </source>
</evidence>
<sequence length="148" mass="16989">MIDDMELSSSDQELMTEINVALISFIKSNETHLQMDPMNSYRRRMVHKIGTEFKLTSESTGEGDSRAVRLEKTNASAIPENVNKKRVFDRGIEIFYAKPGAEIVLRNDGSFGISLKERESRALDKRTVEDGEFRIRENKIICKDDSNW</sequence>
<dbReference type="AlphaFoldDB" id="A0A432GNF1"/>
<comment type="caution">
    <text evidence="3">The sequence shown here is derived from an EMBL/GenBank/DDBJ whole genome shotgun (WGS) entry which is preliminary data.</text>
</comment>
<organism evidence="3 5">
    <name type="scientific">SAR324 cluster bacterium</name>
    <dbReference type="NCBI Taxonomy" id="2024889"/>
    <lineage>
        <taxon>Bacteria</taxon>
        <taxon>Deltaproteobacteria</taxon>
        <taxon>SAR324 cluster</taxon>
    </lineage>
</organism>
<feature type="domain" description="R3H" evidence="1">
    <location>
        <begin position="12"/>
        <end position="74"/>
    </location>
</feature>
<dbReference type="Gene3D" id="3.30.1370.50">
    <property type="entry name" value="R3H-like domain"/>
    <property type="match status" value="1"/>
</dbReference>
<protein>
    <recommendedName>
        <fullName evidence="1">R3H domain-containing protein</fullName>
    </recommendedName>
</protein>
<reference evidence="4 5" key="1">
    <citation type="submission" date="2018-06" db="EMBL/GenBank/DDBJ databases">
        <title>Combined omics and stable isotope probing to characterize newly discovered Mariana Back-Arc vent microbial communities.</title>
        <authorList>
            <person name="Trembath-Reichert E."/>
            <person name="Huber J.A."/>
        </authorList>
    </citation>
    <scope>NUCLEOTIDE SEQUENCE [LARGE SCALE GENOMIC DNA]</scope>
    <source>
        <strain evidence="3">MAG 24</strain>
        <strain evidence="2">MAG 63_1</strain>
    </source>
</reference>
<accession>A0A432GNF1</accession>
<proteinExistence type="predicted"/>
<dbReference type="InterPro" id="IPR001374">
    <property type="entry name" value="R3H_dom"/>
</dbReference>
<dbReference type="SUPFAM" id="SSF82708">
    <property type="entry name" value="R3H domain"/>
    <property type="match status" value="1"/>
</dbReference>
<dbReference type="InterPro" id="IPR036867">
    <property type="entry name" value="R3H_dom_sf"/>
</dbReference>
<dbReference type="PROSITE" id="PS51061">
    <property type="entry name" value="R3H"/>
    <property type="match status" value="1"/>
</dbReference>
<dbReference type="Proteomes" id="UP000287176">
    <property type="component" value="Unassembled WGS sequence"/>
</dbReference>
<dbReference type="Proteomes" id="UP000286801">
    <property type="component" value="Unassembled WGS sequence"/>
</dbReference>